<dbReference type="Proteomes" id="UP000757435">
    <property type="component" value="Unassembled WGS sequence"/>
</dbReference>
<dbReference type="InterPro" id="IPR052523">
    <property type="entry name" value="Trichothecene_AcTrans"/>
</dbReference>
<reference evidence="2" key="2">
    <citation type="journal article" date="2022" name="Microbiol. Resour. Announc.">
        <title>Metagenome Sequencing to Explore Phylogenomics of Terrestrial Cyanobacteria.</title>
        <authorList>
            <person name="Ward R.D."/>
            <person name="Stajich J.E."/>
            <person name="Johansen J.R."/>
            <person name="Huntemann M."/>
            <person name="Clum A."/>
            <person name="Foster B."/>
            <person name="Foster B."/>
            <person name="Roux S."/>
            <person name="Palaniappan K."/>
            <person name="Varghese N."/>
            <person name="Mukherjee S."/>
            <person name="Reddy T.B.K."/>
            <person name="Daum C."/>
            <person name="Copeland A."/>
            <person name="Chen I.A."/>
            <person name="Ivanova N.N."/>
            <person name="Kyrpides N.C."/>
            <person name="Shapiro N."/>
            <person name="Eloe-Fadrosh E.A."/>
            <person name="Pietrasiak N."/>
        </authorList>
    </citation>
    <scope>NUCLEOTIDE SEQUENCE</scope>
    <source>
        <strain evidence="2">UHER 2000/2452</strain>
    </source>
</reference>
<name>A0A951UMW9_9CYAN</name>
<dbReference type="Gene3D" id="3.40.630.30">
    <property type="match status" value="1"/>
</dbReference>
<comment type="caution">
    <text evidence="2">The sequence shown here is derived from an EMBL/GenBank/DDBJ whole genome shotgun (WGS) entry which is preliminary data.</text>
</comment>
<dbReference type="Pfam" id="PF00583">
    <property type="entry name" value="Acetyltransf_1"/>
    <property type="match status" value="1"/>
</dbReference>
<sequence length="157" mass="18618">MHYRTADERDVVTLAEMRWEFQVEDNDCSPIVSKTEFVEVCSDFLRQGLIQKNWVYWIAELEREIVSHIFVQRVRGIPRPFWLNNAYGYVSNVYTKPAYRRQGIGSQLMQQVLNWARHQEIDVLIVSISEESITFYERAGFTAKNEWMECLVKNYPG</sequence>
<dbReference type="PROSITE" id="PS51186">
    <property type="entry name" value="GNAT"/>
    <property type="match status" value="1"/>
</dbReference>
<evidence type="ECO:0000313" key="3">
    <source>
        <dbReference type="Proteomes" id="UP000757435"/>
    </source>
</evidence>
<organism evidence="2 3">
    <name type="scientific">Drouetiella hepatica Uher 2000/2452</name>
    <dbReference type="NCBI Taxonomy" id="904376"/>
    <lineage>
        <taxon>Bacteria</taxon>
        <taxon>Bacillati</taxon>
        <taxon>Cyanobacteriota</taxon>
        <taxon>Cyanophyceae</taxon>
        <taxon>Oculatellales</taxon>
        <taxon>Oculatellaceae</taxon>
        <taxon>Drouetiella</taxon>
    </lineage>
</organism>
<dbReference type="GO" id="GO:0016747">
    <property type="term" value="F:acyltransferase activity, transferring groups other than amino-acyl groups"/>
    <property type="evidence" value="ECO:0007669"/>
    <property type="project" value="InterPro"/>
</dbReference>
<dbReference type="AlphaFoldDB" id="A0A951UMW9"/>
<proteinExistence type="predicted"/>
<dbReference type="SUPFAM" id="SSF55729">
    <property type="entry name" value="Acyl-CoA N-acyltransferases (Nat)"/>
    <property type="match status" value="1"/>
</dbReference>
<evidence type="ECO:0000313" key="2">
    <source>
        <dbReference type="EMBL" id="MBW4658133.1"/>
    </source>
</evidence>
<dbReference type="PANTHER" id="PTHR42791:SF1">
    <property type="entry name" value="N-ACETYLTRANSFERASE DOMAIN-CONTAINING PROTEIN"/>
    <property type="match status" value="1"/>
</dbReference>
<accession>A0A951UMW9</accession>
<dbReference type="EMBL" id="JAHHHD010000004">
    <property type="protein sequence ID" value="MBW4658133.1"/>
    <property type="molecule type" value="Genomic_DNA"/>
</dbReference>
<protein>
    <submittedName>
        <fullName evidence="2">GNAT family N-acetyltransferase</fullName>
    </submittedName>
</protein>
<reference evidence="2" key="1">
    <citation type="submission" date="2021-05" db="EMBL/GenBank/DDBJ databases">
        <authorList>
            <person name="Pietrasiak N."/>
            <person name="Ward R."/>
            <person name="Stajich J.E."/>
            <person name="Kurbessoian T."/>
        </authorList>
    </citation>
    <scope>NUCLEOTIDE SEQUENCE</scope>
    <source>
        <strain evidence="2">UHER 2000/2452</strain>
    </source>
</reference>
<dbReference type="InterPro" id="IPR016181">
    <property type="entry name" value="Acyl_CoA_acyltransferase"/>
</dbReference>
<dbReference type="InterPro" id="IPR000182">
    <property type="entry name" value="GNAT_dom"/>
</dbReference>
<dbReference type="PANTHER" id="PTHR42791">
    <property type="entry name" value="GNAT FAMILY ACETYLTRANSFERASE"/>
    <property type="match status" value="1"/>
</dbReference>
<feature type="domain" description="N-acetyltransferase" evidence="1">
    <location>
        <begin position="1"/>
        <end position="157"/>
    </location>
</feature>
<gene>
    <name evidence="2" type="ORF">KME15_05630</name>
</gene>
<dbReference type="CDD" id="cd04301">
    <property type="entry name" value="NAT_SF"/>
    <property type="match status" value="1"/>
</dbReference>
<evidence type="ECO:0000259" key="1">
    <source>
        <dbReference type="PROSITE" id="PS51186"/>
    </source>
</evidence>